<feature type="region of interest" description="N-terminal hotdog fold" evidence="8">
    <location>
        <begin position="954"/>
        <end position="1087"/>
    </location>
</feature>
<keyword evidence="2" id="KW-0597">Phosphoprotein</keyword>
<dbReference type="InterPro" id="IPR020807">
    <property type="entry name" value="PKS_DH"/>
</dbReference>
<dbReference type="SUPFAM" id="SSF52151">
    <property type="entry name" value="FabD/lysophospholipase-like"/>
    <property type="match status" value="1"/>
</dbReference>
<keyword evidence="4" id="KW-0808">Transferase</keyword>
<dbReference type="Gene3D" id="1.10.1200.10">
    <property type="entry name" value="ACP-like"/>
    <property type="match status" value="1"/>
</dbReference>
<feature type="domain" description="Ketosynthase family 3 (KS3)" evidence="11">
    <location>
        <begin position="7"/>
        <end position="442"/>
    </location>
</feature>
<dbReference type="InterPro" id="IPR020841">
    <property type="entry name" value="PKS_Beta-ketoAc_synthase_dom"/>
</dbReference>
<dbReference type="GO" id="GO:0008168">
    <property type="term" value="F:methyltransferase activity"/>
    <property type="evidence" value="ECO:0007669"/>
    <property type="project" value="UniProtKB-KW"/>
</dbReference>
<feature type="domain" description="Carrier" evidence="10">
    <location>
        <begin position="2424"/>
        <end position="2499"/>
    </location>
</feature>
<dbReference type="InterPro" id="IPR013968">
    <property type="entry name" value="PKS_KR"/>
</dbReference>
<evidence type="ECO:0000259" key="10">
    <source>
        <dbReference type="PROSITE" id="PS50075"/>
    </source>
</evidence>
<dbReference type="SMART" id="SM00826">
    <property type="entry name" value="PKS_DH"/>
    <property type="match status" value="1"/>
</dbReference>
<dbReference type="InterPro" id="IPR006162">
    <property type="entry name" value="Ppantetheine_attach_site"/>
</dbReference>
<reference evidence="13" key="1">
    <citation type="submission" date="2019-04" db="EMBL/GenBank/DDBJ databases">
        <title>Sequencing of skin fungus with MAO and IRED activity.</title>
        <authorList>
            <person name="Marsaioli A.J."/>
            <person name="Bonatto J.M.C."/>
            <person name="Reis Junior O."/>
        </authorList>
    </citation>
    <scope>NUCLEOTIDE SEQUENCE</scope>
    <source>
        <strain evidence="13">30M1</strain>
    </source>
</reference>
<dbReference type="SMART" id="SM00825">
    <property type="entry name" value="PKS_KS"/>
    <property type="match status" value="1"/>
</dbReference>
<dbReference type="InterPro" id="IPR049551">
    <property type="entry name" value="PKS_DH_C"/>
</dbReference>
<feature type="domain" description="PKS/mFAS DH" evidence="12">
    <location>
        <begin position="954"/>
        <end position="1261"/>
    </location>
</feature>
<evidence type="ECO:0000259" key="12">
    <source>
        <dbReference type="PROSITE" id="PS52019"/>
    </source>
</evidence>
<dbReference type="InterPro" id="IPR018201">
    <property type="entry name" value="Ketoacyl_synth_AS"/>
</dbReference>
<dbReference type="SMART" id="SM00827">
    <property type="entry name" value="PKS_AT"/>
    <property type="match status" value="1"/>
</dbReference>
<dbReference type="InterPro" id="IPR016035">
    <property type="entry name" value="Acyl_Trfase/lysoPLipase"/>
</dbReference>
<evidence type="ECO:0000313" key="13">
    <source>
        <dbReference type="EMBL" id="KAF2998934.1"/>
    </source>
</evidence>
<accession>A0A9P4TAW5</accession>
<dbReference type="GO" id="GO:0030639">
    <property type="term" value="P:polyketide biosynthetic process"/>
    <property type="evidence" value="ECO:0007669"/>
    <property type="project" value="UniProtKB-ARBA"/>
</dbReference>
<dbReference type="SMART" id="SM00823">
    <property type="entry name" value="PKS_PP"/>
    <property type="match status" value="1"/>
</dbReference>
<dbReference type="GO" id="GO:0031177">
    <property type="term" value="F:phosphopantetheine binding"/>
    <property type="evidence" value="ECO:0007669"/>
    <property type="project" value="InterPro"/>
</dbReference>
<evidence type="ECO:0000259" key="11">
    <source>
        <dbReference type="PROSITE" id="PS52004"/>
    </source>
</evidence>
<dbReference type="Pfam" id="PF08659">
    <property type="entry name" value="KR"/>
    <property type="match status" value="1"/>
</dbReference>
<dbReference type="InterPro" id="IPR049552">
    <property type="entry name" value="PKS_DH_N"/>
</dbReference>
<dbReference type="Gene3D" id="3.10.129.110">
    <property type="entry name" value="Polyketide synthase dehydratase"/>
    <property type="match status" value="1"/>
</dbReference>
<dbReference type="PROSITE" id="PS52004">
    <property type="entry name" value="KS3_2"/>
    <property type="match status" value="1"/>
</dbReference>
<gene>
    <name evidence="13" type="ORF">E8E13_006370</name>
</gene>
<dbReference type="Pfam" id="PF16197">
    <property type="entry name" value="KAsynt_C_assoc"/>
    <property type="match status" value="1"/>
</dbReference>
<dbReference type="InterPro" id="IPR016036">
    <property type="entry name" value="Malonyl_transacylase_ACP-bd"/>
</dbReference>
<dbReference type="GO" id="GO:0032259">
    <property type="term" value="P:methylation"/>
    <property type="evidence" value="ECO:0007669"/>
    <property type="project" value="UniProtKB-KW"/>
</dbReference>
<dbReference type="InterPro" id="IPR013217">
    <property type="entry name" value="Methyltransf_12"/>
</dbReference>
<evidence type="ECO:0000313" key="14">
    <source>
        <dbReference type="Proteomes" id="UP000801428"/>
    </source>
</evidence>
<dbReference type="SUPFAM" id="SSF47336">
    <property type="entry name" value="ACP-like"/>
    <property type="match status" value="1"/>
</dbReference>
<dbReference type="PROSITE" id="PS52019">
    <property type="entry name" value="PKS_MFAS_DH"/>
    <property type="match status" value="1"/>
</dbReference>
<evidence type="ECO:0000256" key="4">
    <source>
        <dbReference type="ARBA" id="ARBA00022679"/>
    </source>
</evidence>
<dbReference type="InterPro" id="IPR001227">
    <property type="entry name" value="Ac_transferase_dom_sf"/>
</dbReference>
<evidence type="ECO:0000256" key="9">
    <source>
        <dbReference type="SAM" id="MobiDB-lite"/>
    </source>
</evidence>
<dbReference type="PROSITE" id="PS51257">
    <property type="entry name" value="PROKAR_LIPOPROTEIN"/>
    <property type="match status" value="1"/>
</dbReference>
<dbReference type="SMART" id="SM00822">
    <property type="entry name" value="PKS_KR"/>
    <property type="match status" value="1"/>
</dbReference>
<dbReference type="InterPro" id="IPR014030">
    <property type="entry name" value="Ketoacyl_synth_N"/>
</dbReference>
<dbReference type="Gene3D" id="3.40.47.10">
    <property type="match status" value="1"/>
</dbReference>
<dbReference type="GO" id="GO:0016491">
    <property type="term" value="F:oxidoreductase activity"/>
    <property type="evidence" value="ECO:0007669"/>
    <property type="project" value="UniProtKB-KW"/>
</dbReference>
<dbReference type="Gene3D" id="3.40.50.150">
    <property type="entry name" value="Vaccinia Virus protein VP39"/>
    <property type="match status" value="1"/>
</dbReference>
<dbReference type="Pfam" id="PF08242">
    <property type="entry name" value="Methyltransf_12"/>
    <property type="match status" value="1"/>
</dbReference>
<dbReference type="InterPro" id="IPR014043">
    <property type="entry name" value="Acyl_transferase_dom"/>
</dbReference>
<feature type="region of interest" description="Disordered" evidence="9">
    <location>
        <begin position="537"/>
        <end position="558"/>
    </location>
</feature>
<dbReference type="InterPro" id="IPR050091">
    <property type="entry name" value="PKS_NRPS_Biosynth_Enz"/>
</dbReference>
<keyword evidence="14" id="KW-1185">Reference proteome</keyword>
<organism evidence="13 14">
    <name type="scientific">Curvularia kusanoi</name>
    <name type="common">Cochliobolus kusanoi</name>
    <dbReference type="NCBI Taxonomy" id="90978"/>
    <lineage>
        <taxon>Eukaryota</taxon>
        <taxon>Fungi</taxon>
        <taxon>Dikarya</taxon>
        <taxon>Ascomycota</taxon>
        <taxon>Pezizomycotina</taxon>
        <taxon>Dothideomycetes</taxon>
        <taxon>Pleosporomycetidae</taxon>
        <taxon>Pleosporales</taxon>
        <taxon>Pleosporineae</taxon>
        <taxon>Pleosporaceae</taxon>
        <taxon>Curvularia</taxon>
    </lineage>
</organism>
<dbReference type="InterPro" id="IPR057326">
    <property type="entry name" value="KR_dom"/>
</dbReference>
<keyword evidence="3" id="KW-0489">Methyltransferase</keyword>
<dbReference type="InterPro" id="IPR029063">
    <property type="entry name" value="SAM-dependent_MTases_sf"/>
</dbReference>
<dbReference type="InterPro" id="IPR036736">
    <property type="entry name" value="ACP-like_sf"/>
</dbReference>
<dbReference type="PROSITE" id="PS50075">
    <property type="entry name" value="CARRIER"/>
    <property type="match status" value="1"/>
</dbReference>
<evidence type="ECO:0000256" key="6">
    <source>
        <dbReference type="ARBA" id="ARBA00023002"/>
    </source>
</evidence>
<dbReference type="Pfam" id="PF02801">
    <property type="entry name" value="Ketoacyl-synt_C"/>
    <property type="match status" value="1"/>
</dbReference>
<dbReference type="Pfam" id="PF14765">
    <property type="entry name" value="PS-DH"/>
    <property type="match status" value="1"/>
</dbReference>
<evidence type="ECO:0000256" key="2">
    <source>
        <dbReference type="ARBA" id="ARBA00022553"/>
    </source>
</evidence>
<dbReference type="SUPFAM" id="SSF53901">
    <property type="entry name" value="Thiolase-like"/>
    <property type="match status" value="1"/>
</dbReference>
<comment type="caution">
    <text evidence="13">The sequence shown here is derived from an EMBL/GenBank/DDBJ whole genome shotgun (WGS) entry which is preliminary data.</text>
</comment>
<dbReference type="GO" id="GO:0004315">
    <property type="term" value="F:3-oxoacyl-[acyl-carrier-protein] synthase activity"/>
    <property type="evidence" value="ECO:0007669"/>
    <property type="project" value="InterPro"/>
</dbReference>
<dbReference type="InterPro" id="IPR042104">
    <property type="entry name" value="PKS_dehydratase_sf"/>
</dbReference>
<dbReference type="GO" id="GO:0004312">
    <property type="term" value="F:fatty acid synthase activity"/>
    <property type="evidence" value="ECO:0007669"/>
    <property type="project" value="TreeGrafter"/>
</dbReference>
<name>A0A9P4TAW5_CURKU</name>
<dbReference type="PROSITE" id="PS00606">
    <property type="entry name" value="KS3_1"/>
    <property type="match status" value="1"/>
</dbReference>
<evidence type="ECO:0000256" key="8">
    <source>
        <dbReference type="PROSITE-ProRule" id="PRU01363"/>
    </source>
</evidence>
<dbReference type="PANTHER" id="PTHR43775:SF20">
    <property type="entry name" value="HYBRID PKS-NRPS SYNTHETASE APDA"/>
    <property type="match status" value="1"/>
</dbReference>
<feature type="active site" description="Proton donor; for dehydratase activity" evidence="8">
    <location>
        <position position="1157"/>
    </location>
</feature>
<feature type="region of interest" description="C-terminal hotdog fold" evidence="8">
    <location>
        <begin position="1102"/>
        <end position="1261"/>
    </location>
</feature>
<evidence type="ECO:0000256" key="5">
    <source>
        <dbReference type="ARBA" id="ARBA00022857"/>
    </source>
</evidence>
<evidence type="ECO:0000256" key="3">
    <source>
        <dbReference type="ARBA" id="ARBA00022603"/>
    </source>
</evidence>
<dbReference type="CDD" id="cd00833">
    <property type="entry name" value="PKS"/>
    <property type="match status" value="1"/>
</dbReference>
<dbReference type="InterPro" id="IPR036291">
    <property type="entry name" value="NAD(P)-bd_dom_sf"/>
</dbReference>
<sequence>MDKDYSPQPIAIIGTACRLPGGASSPSKLWQLLKNPRDLLRDVPRDRFHWESIKRSDGLHGSVKTQKGYFLDENIRQFDPEFFKMSPAEAENIDPQHRLLLENVYEAIESAGLRLEDLHGTDVGVFTGLMADEYYQKANRDVDASCGQILTTGTARSMAANRISYTFDFRGPSMSIDTACSSSMMAVHLAVSSLRRGESSIAFACGAHLILTPNSFKCAERMGMISADGRSKMFDESADGYGRGEGTAVVCLKLLDAAVRDGDPIECIIRETGTNQDGRTKGITMPSAEAQAKLIQQTYARAGLDLTCPGSRPLFFEAHGTGTLVGDPLEAQAIKSAFFPPGRDYEDDEVMYVGSIKTVIGHTEGTAGLAGLLRAALAVQHAIVPPNLLFQRMNPRVQPHTKHLRLPTAAMQWPGSDENAPRRASINSFGFGGSNVHVIIESYSPQSQRKPTGLSSAQPADLTLFTPLVFSGISERALTATLRSQLEYVRRNRSDIHLHDLAWTLQARRSQSDYRCSIAADNVDEFEAALEKATRADGSQQFVRSNKSEPGRDSPPGPRVLGIFTGQGAQWAAMGKELLESSPWARLVIARLDHTLASLPAADRPDWNIYEQLVLRSKESRVHEAEFAQTLTTAIQILLVDLVALSGLRFSTVVGHSSGEIAAAYASGFLQAKDAIRIAYYRGLHSRESAGRHGEAGGMLAAALSADEAEKFCNQSHYAGCLNVAAFNSPSLITISGDHQKVAQAVTELEAAGVFARQLKVTKAYHSHHMRPCAGPYLQSLQHLHMVSPQPRKHSPTWYSSVLSGAPIESSEQIGPEYWIQNLLSPVQFSSAVHNAISRNEVPDLVLEIGPHPTLEKAVRQIFDAAAKDTVNYSAFLRRGSGATKSIAGAFGSIWARFGRAAVDFAHVEAELSSSFRSPRQIKDLPSYPWQHNTEYWWENRLIRKGYQSETPPIELLGTKWEMGASHESKWRAFLNPRETPWLLEHRLNGVAVLPGAAYVVMALTAAKQTFNDQLINMIEVQNLRFELPIAIPDEKSSIEIILTMARINKSDHDAQAEFYIDFCSHPRSDDLITAARGNIFARFGFDTDRSSPGVSSCPLPLTTVNCENFYKSLSERGYGYSGHFEAIKSLHRRIDYATGMLAVPYSELVIHPAAVDGLFQSSFAAEGHPADSAMPNFRVPASIKSIKIFPTRCEETFKISEESLKVSGGHGEYSSTPVQFRIHRTAPFEYAGSINGEVERGVLCQMEGLVTVPFRLSTEKDDLTMFREVKWIPERPYHLLQMHSAPATDGRNADLALAQERVAFYYLRQLLETSLPQDGQKSSGAIRHLLEFARLTVNESLLGKHDVVLRSWFKDNKETIDAIIDQYVESVDLQCVRLMGNAYASIVDGEETAVHALFQDDHLQRFYRDALDLPETNQSLADFVAALTSHSPNMTILEIGAGTGASSELVLSTAHCAKYMFTDISSAFFESAKQKLKRYSDIVSYQTFDMERSPLEQGLTTGSIDIVVASNVLHASSDVLAVLRNVRSLLKPGGHLVCVELAGCLLSHTVIMGGLEGWWLGHGKDRSWTPSLSERQWNDYLKATSFSGIECITPVADLIVHPYRVFCSQATDERVQQLRHPLDCWKEDKKESLLILGEHPADNPGLIPGIVSLLSRHFAYVSHVEKLSDVKDCDLTAQSVISLVELTTPLFENITSQDWLALQSILGRTSNVLWLTVRATSPSTLSECYSNMTVGLMRTIRNELPHLSISVHDVEGAGHITAEYVAETVLRQDIVSRWESTDTSNDNLVQHTEVAVRNGIRYIPSIRLCSQANRRYNSRHRRIHEHLPLSGQQVEMVYERSAAKYTLRNIPPVCSLTPTKPTVSIDVRFSTLLAIDITHLGSCHLNVGTNEDGARVFALSKACCSRLVVPQELVFALSPTDNTDEEKLRLVTARIIAERVVDLSCPSGTTIAIANDPLWRSAIRTQAVKRAKKIFFATSQALATHEEAVWLDLNTMDMYLQGKIPIDVSFVANVSNDPQDKLLFDRLCTILRRDEATIQTFDAFFNTNSTTRSPRHGFGGLRIRIASYLKVAGLRCADAPAASAVVRPQDVARYTTYEASTMVDWDNNHTVAVTAAPATKAVQFNPEKTYLIIGSSDIARSLCEWMVASGAKHIVLASRRPNDLHDWAMWLTSKRARIHTICMDVTDRDSVCSGLASIYNDERMKLPPIAGVMHLALVLHDAAFSNMAYDDLKAVTDVKASGSRILHDALSHESLDFFILTSSISYVAGNRGQANYAAGNAFMVGLAQYRRSLGLPASVVHLGHVSGKGYIHRNSHHKVLATSISELHKYGLYPISERDIHDIFAEAILASPANSETGPEVFTGIRDMERTMLTQCTWLKAPMFAHVLKAKSDESKPMREQEQSTRMDLSKQLAASSELSAAEIRSIITDAFSRKVGALLQIDDIDENKNLLDLGVDSLAATEIGSWARKELRVQIPNQLIFGGASLGEIVDAAITRLDRGWVELQASQ</sequence>
<dbReference type="InterPro" id="IPR014031">
    <property type="entry name" value="Ketoacyl_synth_C"/>
</dbReference>
<dbReference type="InterPro" id="IPR049900">
    <property type="entry name" value="PKS_mFAS_DH"/>
</dbReference>
<dbReference type="Pfam" id="PF00109">
    <property type="entry name" value="ketoacyl-synt"/>
    <property type="match status" value="1"/>
</dbReference>
<dbReference type="Proteomes" id="UP000801428">
    <property type="component" value="Unassembled WGS sequence"/>
</dbReference>
<protein>
    <submittedName>
        <fullName evidence="13">T1pks</fullName>
    </submittedName>
</protein>
<dbReference type="Gene3D" id="3.40.50.720">
    <property type="entry name" value="NAD(P)-binding Rossmann-like Domain"/>
    <property type="match status" value="1"/>
</dbReference>
<keyword evidence="7" id="KW-0511">Multifunctional enzyme</keyword>
<dbReference type="PANTHER" id="PTHR43775">
    <property type="entry name" value="FATTY ACID SYNTHASE"/>
    <property type="match status" value="1"/>
</dbReference>
<dbReference type="Pfam" id="PF21089">
    <property type="entry name" value="PKS_DH_N"/>
    <property type="match status" value="1"/>
</dbReference>
<evidence type="ECO:0000256" key="1">
    <source>
        <dbReference type="ARBA" id="ARBA00022450"/>
    </source>
</evidence>
<dbReference type="InterPro" id="IPR020806">
    <property type="entry name" value="PKS_PP-bd"/>
</dbReference>
<dbReference type="SUPFAM" id="SSF55048">
    <property type="entry name" value="Probable ACP-binding domain of malonyl-CoA ACP transacylase"/>
    <property type="match status" value="1"/>
</dbReference>
<dbReference type="Pfam" id="PF00550">
    <property type="entry name" value="PP-binding"/>
    <property type="match status" value="1"/>
</dbReference>
<keyword evidence="5" id="KW-0521">NADP</keyword>
<dbReference type="InterPro" id="IPR056501">
    <property type="entry name" value="NAD-bd_HRPKS_sdrA"/>
</dbReference>
<proteinExistence type="predicted"/>
<dbReference type="EMBL" id="SWKU01000018">
    <property type="protein sequence ID" value="KAF2998934.1"/>
    <property type="molecule type" value="Genomic_DNA"/>
</dbReference>
<dbReference type="Pfam" id="PF00698">
    <property type="entry name" value="Acyl_transf_1"/>
    <property type="match status" value="1"/>
</dbReference>
<dbReference type="CDD" id="cd02440">
    <property type="entry name" value="AdoMet_MTases"/>
    <property type="match status" value="1"/>
</dbReference>
<dbReference type="PROSITE" id="PS00012">
    <property type="entry name" value="PHOSPHOPANTETHEINE"/>
    <property type="match status" value="1"/>
</dbReference>
<dbReference type="Gene3D" id="3.40.366.10">
    <property type="entry name" value="Malonyl-Coenzyme A Acyl Carrier Protein, domain 2"/>
    <property type="match status" value="1"/>
</dbReference>
<dbReference type="OrthoDB" id="329835at2759"/>
<dbReference type="InterPro" id="IPR032821">
    <property type="entry name" value="PKS_assoc"/>
</dbReference>
<dbReference type="SUPFAM" id="SSF53335">
    <property type="entry name" value="S-adenosyl-L-methionine-dependent methyltransferases"/>
    <property type="match status" value="1"/>
</dbReference>
<dbReference type="Pfam" id="PF23114">
    <property type="entry name" value="NAD-bd_HRPKS_sdrA"/>
    <property type="match status" value="1"/>
</dbReference>
<feature type="active site" description="Proton acceptor; for dehydratase activity" evidence="8">
    <location>
        <position position="986"/>
    </location>
</feature>
<dbReference type="SUPFAM" id="SSF51735">
    <property type="entry name" value="NAD(P)-binding Rossmann-fold domains"/>
    <property type="match status" value="1"/>
</dbReference>
<dbReference type="GO" id="GO:0006633">
    <property type="term" value="P:fatty acid biosynthetic process"/>
    <property type="evidence" value="ECO:0007669"/>
    <property type="project" value="InterPro"/>
</dbReference>
<keyword evidence="6" id="KW-0560">Oxidoreductase</keyword>
<dbReference type="InterPro" id="IPR009081">
    <property type="entry name" value="PP-bd_ACP"/>
</dbReference>
<evidence type="ECO:0000256" key="7">
    <source>
        <dbReference type="ARBA" id="ARBA00023268"/>
    </source>
</evidence>
<keyword evidence="1" id="KW-0596">Phosphopantetheine</keyword>
<dbReference type="InterPro" id="IPR016039">
    <property type="entry name" value="Thiolase-like"/>
</dbReference>